<sequence length="122" mass="13446">SHPPLQRGKLRLSPLQGREACAQPAQRARKIALSLTLLGKQNAQSPFPWEQGKNTKLPAHLRQAKLSLTHLFSAESLGFPRSRVGGSVRFTRPKSKEDCTLPHSVGQAKRTISLPLGAREKH</sequence>
<organism evidence="1 2">
    <name type="scientific">Trichinella pseudospiralis</name>
    <name type="common">Parasitic roundworm</name>
    <dbReference type="NCBI Taxonomy" id="6337"/>
    <lineage>
        <taxon>Eukaryota</taxon>
        <taxon>Metazoa</taxon>
        <taxon>Ecdysozoa</taxon>
        <taxon>Nematoda</taxon>
        <taxon>Enoplea</taxon>
        <taxon>Dorylaimia</taxon>
        <taxon>Trichinellida</taxon>
        <taxon>Trichinellidae</taxon>
        <taxon>Trichinella</taxon>
    </lineage>
</organism>
<evidence type="ECO:0000313" key="1">
    <source>
        <dbReference type="EMBL" id="KRY98523.1"/>
    </source>
</evidence>
<comment type="caution">
    <text evidence="1">The sequence shown here is derived from an EMBL/GenBank/DDBJ whole genome shotgun (WGS) entry which is preliminary data.</text>
</comment>
<proteinExistence type="predicted"/>
<gene>
    <name evidence="1" type="ORF">T4C_13612</name>
</gene>
<dbReference type="AlphaFoldDB" id="A0A0V1GJQ3"/>
<dbReference type="EMBL" id="JYDV01001932">
    <property type="protein sequence ID" value="KRY98523.1"/>
    <property type="molecule type" value="Genomic_DNA"/>
</dbReference>
<feature type="non-terminal residue" evidence="1">
    <location>
        <position position="1"/>
    </location>
</feature>
<dbReference type="Proteomes" id="UP000054826">
    <property type="component" value="Unassembled WGS sequence"/>
</dbReference>
<name>A0A0V1GJQ3_TRIPS</name>
<reference evidence="1 2" key="1">
    <citation type="submission" date="2015-01" db="EMBL/GenBank/DDBJ databases">
        <title>Evolution of Trichinella species and genotypes.</title>
        <authorList>
            <person name="Korhonen P.K."/>
            <person name="Edoardo P."/>
            <person name="Giuseppe L.R."/>
            <person name="Gasser R.B."/>
        </authorList>
    </citation>
    <scope>NUCLEOTIDE SEQUENCE [LARGE SCALE GENOMIC DNA]</scope>
    <source>
        <strain evidence="1">ISS176</strain>
    </source>
</reference>
<protein>
    <submittedName>
        <fullName evidence="1">Uncharacterized protein</fullName>
    </submittedName>
</protein>
<evidence type="ECO:0000313" key="2">
    <source>
        <dbReference type="Proteomes" id="UP000054826"/>
    </source>
</evidence>
<accession>A0A0V1GJQ3</accession>